<name>A0A2U9IWV8_9CREN</name>
<accession>A0A2U9IWV8</accession>
<dbReference type="AlphaFoldDB" id="A0A2U9IWV8"/>
<proteinExistence type="predicted"/>
<protein>
    <submittedName>
        <fullName evidence="2">Uncharacterized protein</fullName>
    </submittedName>
</protein>
<keyword evidence="3" id="KW-1185">Reference proteome</keyword>
<evidence type="ECO:0000256" key="1">
    <source>
        <dbReference type="SAM" id="Phobius"/>
    </source>
</evidence>
<sequence length="83" mass="9450">MQVRLRMYSLVGMVLLTTSVLLMVIAVSFLALPNETRGINRGVKITRSDLRLLQGILRRNLGDYGAFTFRVDFPPETEFSFQV</sequence>
<keyword evidence="1" id="KW-0812">Transmembrane</keyword>
<keyword evidence="1" id="KW-1133">Transmembrane helix</keyword>
<keyword evidence="1" id="KW-0472">Membrane</keyword>
<evidence type="ECO:0000313" key="2">
    <source>
        <dbReference type="EMBL" id="AWS00358.1"/>
    </source>
</evidence>
<evidence type="ECO:0000313" key="3">
    <source>
        <dbReference type="Proteomes" id="UP000247586"/>
    </source>
</evidence>
<reference evidence="3" key="3">
    <citation type="submission" date="2020-03" db="EMBL/GenBank/DDBJ databases">
        <title>Sequencing and Assembly of Multiple Reported Metal-Biooxidizing Members of the Extremely Thermoacidophilic Archaeal Family Sulfolobaceae.</title>
        <authorList>
            <person name="Counts J.A."/>
            <person name="Kelly R.M."/>
        </authorList>
    </citation>
    <scope>NUCLEOTIDE SEQUENCE [LARGE SCALE GENOMIC DNA]</scope>
    <source>
        <strain evidence="3">HO1-1</strain>
    </source>
</reference>
<feature type="transmembrane region" description="Helical" evidence="1">
    <location>
        <begin position="7"/>
        <end position="32"/>
    </location>
</feature>
<dbReference type="Proteomes" id="UP000247586">
    <property type="component" value="Chromosome"/>
</dbReference>
<organism evidence="2 3">
    <name type="scientific">Metallosphaera hakonensis JCM 8857 = DSM 7519</name>
    <dbReference type="NCBI Taxonomy" id="1293036"/>
    <lineage>
        <taxon>Archaea</taxon>
        <taxon>Thermoproteota</taxon>
        <taxon>Thermoprotei</taxon>
        <taxon>Sulfolobales</taxon>
        <taxon>Sulfolobaceae</taxon>
        <taxon>Metallosphaera</taxon>
    </lineage>
</organism>
<reference evidence="2 3" key="1">
    <citation type="submission" date="2018-05" db="EMBL/GenBank/DDBJ databases">
        <title>Complete Genome Sequences of Extremely Thermoacidophilic, Metal-Mobilizing Type-Strain Members of the Archaeal Family Sulfolobaceae: Acidianus brierleyi DSM-1651T, Acidianus sulfidivorans DSM-18786T, Metallosphaera hakonensis DSM-7519T, and Metallosphaera prunae DSM-10039T.</title>
        <authorList>
            <person name="Counts J.A."/>
            <person name="Kelly R.M."/>
        </authorList>
    </citation>
    <scope>NUCLEOTIDE SEQUENCE [LARGE SCALE GENOMIC DNA]</scope>
    <source>
        <strain evidence="2 3">HO1-1</strain>
    </source>
</reference>
<gene>
    <name evidence="2" type="ORF">DFR87_12495</name>
</gene>
<dbReference type="EMBL" id="CP029287">
    <property type="protein sequence ID" value="AWS00358.1"/>
    <property type="molecule type" value="Genomic_DNA"/>
</dbReference>
<reference evidence="3" key="2">
    <citation type="submission" date="2020-03" db="EMBL/GenBank/DDBJ databases">
        <title>Complete Genome Sequences of Extremely Thermoacidophilic, Metal-Mobilizing Type-Strain Members of the Archaeal Family Sulfolobaceae: Acidianus brierleyi DSM-1651T, Acidianus sulfidivorans DSM-18786T, Metallosphaera hakonensis DSM-7519T, and Metallosphaera prunae DSM-10039T.</title>
        <authorList>
            <person name="Counts J.A."/>
            <person name="Kelly R.M."/>
        </authorList>
    </citation>
    <scope>NUCLEOTIDE SEQUENCE [LARGE SCALE GENOMIC DNA]</scope>
    <source>
        <strain evidence="3">HO1-1</strain>
    </source>
</reference>